<proteinExistence type="predicted"/>
<dbReference type="Proteomes" id="UP000000599">
    <property type="component" value="Chromosome E"/>
</dbReference>
<dbReference type="AlphaFoldDB" id="B5RU46"/>
<keyword evidence="2" id="KW-1185">Reference proteome</keyword>
<name>B5RU46_DEBHA</name>
<evidence type="ECO:0000313" key="1">
    <source>
        <dbReference type="EMBL" id="CAR65858.1"/>
    </source>
</evidence>
<sequence>MSACLIVTVASENCIEPCMTSLKTGNNDFTGQTYTVLTS</sequence>
<dbReference type="InParanoid" id="B5RU46"/>
<dbReference type="KEGG" id="dha:DEHA2E19844g"/>
<evidence type="ECO:0000313" key="2">
    <source>
        <dbReference type="Proteomes" id="UP000000599"/>
    </source>
</evidence>
<organism evidence="1 2">
    <name type="scientific">Debaryomyces hansenii (strain ATCC 36239 / CBS 767 / BCRC 21394 / JCM 1990 / NBRC 0083 / IGC 2968)</name>
    <name type="common">Yeast</name>
    <name type="synonym">Torulaspora hansenii</name>
    <dbReference type="NCBI Taxonomy" id="284592"/>
    <lineage>
        <taxon>Eukaryota</taxon>
        <taxon>Fungi</taxon>
        <taxon>Dikarya</taxon>
        <taxon>Ascomycota</taxon>
        <taxon>Saccharomycotina</taxon>
        <taxon>Pichiomycetes</taxon>
        <taxon>Debaryomycetaceae</taxon>
        <taxon>Debaryomyces</taxon>
    </lineage>
</organism>
<dbReference type="EMBL" id="CR382137">
    <property type="protein sequence ID" value="CAR65858.1"/>
    <property type="molecule type" value="Genomic_DNA"/>
</dbReference>
<accession>B5RU46</accession>
<dbReference type="HOGENOM" id="CLU_3320027_0_0_1"/>
<dbReference type="GeneID" id="8998801"/>
<dbReference type="VEuPathDB" id="FungiDB:DEHA2E19844g"/>
<dbReference type="RefSeq" id="XP_002770516.1">
    <property type="nucleotide sequence ID" value="XM_002770470.1"/>
</dbReference>
<reference evidence="1 2" key="1">
    <citation type="journal article" date="2004" name="Nature">
        <title>Genome evolution in yeasts.</title>
        <authorList>
            <consortium name="Genolevures"/>
            <person name="Dujon B."/>
            <person name="Sherman D."/>
            <person name="Fischer G."/>
            <person name="Durrens P."/>
            <person name="Casaregola S."/>
            <person name="Lafontaine I."/>
            <person name="de Montigny J."/>
            <person name="Marck C."/>
            <person name="Neuveglise C."/>
            <person name="Talla E."/>
            <person name="Goffard N."/>
            <person name="Frangeul L."/>
            <person name="Aigle M."/>
            <person name="Anthouard V."/>
            <person name="Babour A."/>
            <person name="Barbe V."/>
            <person name="Barnay S."/>
            <person name="Blanchin S."/>
            <person name="Beckerich J.M."/>
            <person name="Beyne E."/>
            <person name="Bleykasten C."/>
            <person name="Boisrame A."/>
            <person name="Boyer J."/>
            <person name="Cattolico L."/>
            <person name="Confanioleri F."/>
            <person name="de Daruvar A."/>
            <person name="Despons L."/>
            <person name="Fabre E."/>
            <person name="Fairhead C."/>
            <person name="Ferry-Dumazet H."/>
            <person name="Groppi A."/>
            <person name="Hantraye F."/>
            <person name="Hennequin C."/>
            <person name="Jauniaux N."/>
            <person name="Joyet P."/>
            <person name="Kachouri R."/>
            <person name="Kerrest A."/>
            <person name="Koszul R."/>
            <person name="Lemaire M."/>
            <person name="Lesur I."/>
            <person name="Ma L."/>
            <person name="Muller H."/>
            <person name="Nicaud J.M."/>
            <person name="Nikolski M."/>
            <person name="Oztas S."/>
            <person name="Ozier-Kalogeropoulos O."/>
            <person name="Pellenz S."/>
            <person name="Potier S."/>
            <person name="Richard G.F."/>
            <person name="Straub M.L."/>
            <person name="Suleau A."/>
            <person name="Swennene D."/>
            <person name="Tekaia F."/>
            <person name="Wesolowski-Louvel M."/>
            <person name="Westhof E."/>
            <person name="Wirth B."/>
            <person name="Zeniou-Meyer M."/>
            <person name="Zivanovic I."/>
            <person name="Bolotin-Fukuhara M."/>
            <person name="Thierry A."/>
            <person name="Bouchier C."/>
            <person name="Caudron B."/>
            <person name="Scarpelli C."/>
            <person name="Gaillardin C."/>
            <person name="Weissenbach J."/>
            <person name="Wincker P."/>
            <person name="Souciet J.L."/>
        </authorList>
    </citation>
    <scope>NUCLEOTIDE SEQUENCE [LARGE SCALE GENOMIC DNA]</scope>
    <source>
        <strain evidence="2">ATCC 36239 / CBS 767 / BCRC 21394 / JCM 1990 / NBRC 0083 / IGC 2968</strain>
    </source>
</reference>
<protein>
    <submittedName>
        <fullName evidence="1">DEHA2E19844p</fullName>
    </submittedName>
</protein>
<gene>
    <name evidence="1" type="ordered locus">DEHA2E19844g</name>
</gene>